<keyword evidence="3" id="KW-1185">Reference proteome</keyword>
<dbReference type="EMBL" id="KZ679141">
    <property type="protein sequence ID" value="PTB72414.1"/>
    <property type="molecule type" value="Genomic_DNA"/>
</dbReference>
<keyword evidence="1" id="KW-0472">Membrane</keyword>
<organism evidence="2 3">
    <name type="scientific">Trichoderma longibrachiatum ATCC 18648</name>
    <dbReference type="NCBI Taxonomy" id="983965"/>
    <lineage>
        <taxon>Eukaryota</taxon>
        <taxon>Fungi</taxon>
        <taxon>Dikarya</taxon>
        <taxon>Ascomycota</taxon>
        <taxon>Pezizomycotina</taxon>
        <taxon>Sordariomycetes</taxon>
        <taxon>Hypocreomycetidae</taxon>
        <taxon>Hypocreales</taxon>
        <taxon>Hypocreaceae</taxon>
        <taxon>Trichoderma</taxon>
    </lineage>
</organism>
<feature type="transmembrane region" description="Helical" evidence="1">
    <location>
        <begin position="159"/>
        <end position="185"/>
    </location>
</feature>
<feature type="transmembrane region" description="Helical" evidence="1">
    <location>
        <begin position="60"/>
        <end position="79"/>
    </location>
</feature>
<gene>
    <name evidence="2" type="ORF">M440DRAFT_1425562</name>
</gene>
<feature type="transmembrane region" description="Helical" evidence="1">
    <location>
        <begin position="126"/>
        <end position="147"/>
    </location>
</feature>
<dbReference type="AlphaFoldDB" id="A0A2T4BSY5"/>
<proteinExistence type="predicted"/>
<dbReference type="Proteomes" id="UP000240760">
    <property type="component" value="Unassembled WGS sequence"/>
</dbReference>
<accession>A0A2T4BSY5</accession>
<keyword evidence="1" id="KW-0812">Transmembrane</keyword>
<evidence type="ECO:0000313" key="2">
    <source>
        <dbReference type="EMBL" id="PTB72414.1"/>
    </source>
</evidence>
<feature type="transmembrane region" description="Helical" evidence="1">
    <location>
        <begin position="12"/>
        <end position="39"/>
    </location>
</feature>
<dbReference type="OrthoDB" id="4896558at2759"/>
<protein>
    <submittedName>
        <fullName evidence="2">Uncharacterized protein</fullName>
    </submittedName>
</protein>
<name>A0A2T4BSY5_TRILO</name>
<reference evidence="2 3" key="1">
    <citation type="submission" date="2016-07" db="EMBL/GenBank/DDBJ databases">
        <title>Multiple horizontal gene transfer events from other fungi enriched the ability of initially mycotrophic Trichoderma (Ascomycota) to feed on dead plant biomass.</title>
        <authorList>
            <consortium name="DOE Joint Genome Institute"/>
            <person name="Aerts A."/>
            <person name="Atanasova L."/>
            <person name="Chenthamara K."/>
            <person name="Zhang J."/>
            <person name="Grujic M."/>
            <person name="Henrissat B."/>
            <person name="Kuo A."/>
            <person name="Salamov A."/>
            <person name="Lipzen A."/>
            <person name="Labutti K."/>
            <person name="Barry K."/>
            <person name="Miao Y."/>
            <person name="Rahimi M.J."/>
            <person name="Shen Q."/>
            <person name="Grigoriev I.V."/>
            <person name="Kubicek C.P."/>
            <person name="Druzhinina I.S."/>
        </authorList>
    </citation>
    <scope>NUCLEOTIDE SEQUENCE [LARGE SCALE GENOMIC DNA]</scope>
    <source>
        <strain evidence="2 3">ATCC 18648</strain>
    </source>
</reference>
<evidence type="ECO:0000313" key="3">
    <source>
        <dbReference type="Proteomes" id="UP000240760"/>
    </source>
</evidence>
<sequence>MATTPLLRQKALGYALLLFSWLWHALFAAGFVVFSVWSLKGAFHTFDDDFRALPNTKTQAVVMSIFFLAYTLFHIAAVFPNFSWITSREVVDVEQAGRGQKQQTKARVYGVAKEADHLCRAARWLLILRILTVFANCVFMAVVLRWLGKFRANGEGENVSYCIATMVALVVESTESFLSAAIFWIPKILQNL</sequence>
<evidence type="ECO:0000256" key="1">
    <source>
        <dbReference type="SAM" id="Phobius"/>
    </source>
</evidence>
<keyword evidence="1" id="KW-1133">Transmembrane helix</keyword>